<accession>A0AB38TJD4</accession>
<dbReference type="EMBL" id="CP088148">
    <property type="protein sequence ID" value="UTU55023.1"/>
    <property type="molecule type" value="Genomic_DNA"/>
</dbReference>
<dbReference type="InterPro" id="IPR029016">
    <property type="entry name" value="GAF-like_dom_sf"/>
</dbReference>
<dbReference type="SUPFAM" id="SSF55781">
    <property type="entry name" value="GAF domain-like"/>
    <property type="match status" value="1"/>
</dbReference>
<sequence length="53" mass="5680">MQTIDDLIAEMRDIRTNGFNCDDQQVADGIICFGAPVLNSLDRPIAAMAGAIV</sequence>
<protein>
    <recommendedName>
        <fullName evidence="1">IclR-ED domain-containing protein</fullName>
    </recommendedName>
</protein>
<dbReference type="AlphaFoldDB" id="A0AB38TJD4"/>
<organism evidence="2 3">
    <name type="scientific">Mesorhizobium ciceri</name>
    <dbReference type="NCBI Taxonomy" id="39645"/>
    <lineage>
        <taxon>Bacteria</taxon>
        <taxon>Pseudomonadati</taxon>
        <taxon>Pseudomonadota</taxon>
        <taxon>Alphaproteobacteria</taxon>
        <taxon>Hyphomicrobiales</taxon>
        <taxon>Phyllobacteriaceae</taxon>
        <taxon>Mesorhizobium</taxon>
    </lineage>
</organism>
<dbReference type="Proteomes" id="UP001060070">
    <property type="component" value="Plasmid unnamed"/>
</dbReference>
<dbReference type="RefSeq" id="WP_081714471.1">
    <property type="nucleotide sequence ID" value="NZ_CP088148.1"/>
</dbReference>
<feature type="domain" description="IclR-ED" evidence="1">
    <location>
        <begin position="1"/>
        <end position="53"/>
    </location>
</feature>
<dbReference type="PROSITE" id="PS51078">
    <property type="entry name" value="ICLR_ED"/>
    <property type="match status" value="1"/>
</dbReference>
<geneLocation type="plasmid" evidence="2 3">
    <name>unnamed</name>
</geneLocation>
<evidence type="ECO:0000313" key="3">
    <source>
        <dbReference type="Proteomes" id="UP001060070"/>
    </source>
</evidence>
<keyword evidence="2" id="KW-0614">Plasmid</keyword>
<reference evidence="2 3" key="1">
    <citation type="journal article" date="2022" name="Microbiol. Resour. Announc.">
        <title>Complete Genome Sequence of Mesorhizobium ciceri Strain R30, a Rhizobium Used as a Commercial Inoculant for Chickpea in Argentina.</title>
        <authorList>
            <person name="Foresto E."/>
            <person name="Revale S."/>
            <person name="Primo E."/>
            <person name="Nievas F."/>
            <person name="Carezzano E."/>
            <person name="Puente M."/>
            <person name="Alzari P."/>
            <person name="Mart M."/>
            <person name="Ben-Assaya M."/>
            <person name="Mornico D."/>
            <person name="Santoro M."/>
            <person name="Mart F."/>
            <person name="Giordano W."/>
            <person name="Bogino P."/>
        </authorList>
    </citation>
    <scope>NUCLEOTIDE SEQUENCE [LARGE SCALE GENOMIC DNA]</scope>
    <source>
        <strain evidence="2 3">R30</strain>
    </source>
</reference>
<proteinExistence type="predicted"/>
<evidence type="ECO:0000259" key="1">
    <source>
        <dbReference type="PROSITE" id="PS51078"/>
    </source>
</evidence>
<dbReference type="Gene3D" id="3.30.450.40">
    <property type="match status" value="1"/>
</dbReference>
<dbReference type="InterPro" id="IPR014757">
    <property type="entry name" value="Tscrpt_reg_IclR_C"/>
</dbReference>
<name>A0AB38TJD4_9HYPH</name>
<gene>
    <name evidence="2" type="ORF">LRP29_32290</name>
</gene>
<evidence type="ECO:0000313" key="2">
    <source>
        <dbReference type="EMBL" id="UTU55023.1"/>
    </source>
</evidence>
<keyword evidence="3" id="KW-1185">Reference proteome</keyword>